<dbReference type="Gramene" id="Psat07G0121100-T1">
    <property type="protein sequence ID" value="KAI5384106.1"/>
    <property type="gene ID" value="KIW84_071211"/>
</dbReference>
<gene>
    <name evidence="2" type="ORF">KIW84_071211</name>
</gene>
<dbReference type="PANTHER" id="PTHR34222:SF40">
    <property type="match status" value="1"/>
</dbReference>
<protein>
    <submittedName>
        <fullName evidence="2">Uncharacterized protein</fullName>
    </submittedName>
</protein>
<evidence type="ECO:0000313" key="2">
    <source>
        <dbReference type="EMBL" id="KAI5384106.1"/>
    </source>
</evidence>
<evidence type="ECO:0000256" key="1">
    <source>
        <dbReference type="SAM" id="MobiDB-lite"/>
    </source>
</evidence>
<dbReference type="Proteomes" id="UP001058974">
    <property type="component" value="Chromosome 7"/>
</dbReference>
<name>A0A9D4VJX0_PEA</name>
<keyword evidence="3" id="KW-1185">Reference proteome</keyword>
<dbReference type="PANTHER" id="PTHR34222">
    <property type="entry name" value="GAG_PRE-INTEGRS DOMAIN-CONTAINING PROTEIN"/>
    <property type="match status" value="1"/>
</dbReference>
<feature type="region of interest" description="Disordered" evidence="1">
    <location>
        <begin position="133"/>
        <end position="159"/>
    </location>
</feature>
<comment type="caution">
    <text evidence="2">The sequence shown here is derived from an EMBL/GenBank/DDBJ whole genome shotgun (WGS) entry which is preliminary data.</text>
</comment>
<accession>A0A9D4VJX0</accession>
<proteinExistence type="predicted"/>
<sequence>MTDNSSATSDDQNKEKEIFVPKDLQRVIFGESHFVQITTFRLNGSNYFRIIGRETLPSLGEVFSEIRREETRRSVMMGKIKIVPPPLETNALAAETTSLKSSTSQKNFSNLRCDHCNKPHHTRETCWKIHGRPSHLKGSKSGPKVHRPFPTTHEAEKTSLRKEQVEELIRLLNVNFSSGTPSGSVAQTGKGNITLSENINLKKDRTSGKMIDSAKMMDGLYYFEDTFENKEARGLSGMCFVPFRDQIMLWDKRLGS</sequence>
<organism evidence="2 3">
    <name type="scientific">Pisum sativum</name>
    <name type="common">Garden pea</name>
    <name type="synonym">Lathyrus oleraceus</name>
    <dbReference type="NCBI Taxonomy" id="3888"/>
    <lineage>
        <taxon>Eukaryota</taxon>
        <taxon>Viridiplantae</taxon>
        <taxon>Streptophyta</taxon>
        <taxon>Embryophyta</taxon>
        <taxon>Tracheophyta</taxon>
        <taxon>Spermatophyta</taxon>
        <taxon>Magnoliopsida</taxon>
        <taxon>eudicotyledons</taxon>
        <taxon>Gunneridae</taxon>
        <taxon>Pentapetalae</taxon>
        <taxon>rosids</taxon>
        <taxon>fabids</taxon>
        <taxon>Fabales</taxon>
        <taxon>Fabaceae</taxon>
        <taxon>Papilionoideae</taxon>
        <taxon>50 kb inversion clade</taxon>
        <taxon>NPAAA clade</taxon>
        <taxon>Hologalegina</taxon>
        <taxon>IRL clade</taxon>
        <taxon>Fabeae</taxon>
        <taxon>Lathyrus</taxon>
    </lineage>
</organism>
<dbReference type="EMBL" id="JAMSHJ010000007">
    <property type="protein sequence ID" value="KAI5384106.1"/>
    <property type="molecule type" value="Genomic_DNA"/>
</dbReference>
<reference evidence="2 3" key="1">
    <citation type="journal article" date="2022" name="Nat. Genet.">
        <title>Improved pea reference genome and pan-genome highlight genomic features and evolutionary characteristics.</title>
        <authorList>
            <person name="Yang T."/>
            <person name="Liu R."/>
            <person name="Luo Y."/>
            <person name="Hu S."/>
            <person name="Wang D."/>
            <person name="Wang C."/>
            <person name="Pandey M.K."/>
            <person name="Ge S."/>
            <person name="Xu Q."/>
            <person name="Li N."/>
            <person name="Li G."/>
            <person name="Huang Y."/>
            <person name="Saxena R.K."/>
            <person name="Ji Y."/>
            <person name="Li M."/>
            <person name="Yan X."/>
            <person name="He Y."/>
            <person name="Liu Y."/>
            <person name="Wang X."/>
            <person name="Xiang C."/>
            <person name="Varshney R.K."/>
            <person name="Ding H."/>
            <person name="Gao S."/>
            <person name="Zong X."/>
        </authorList>
    </citation>
    <scope>NUCLEOTIDE SEQUENCE [LARGE SCALE GENOMIC DNA]</scope>
    <source>
        <strain evidence="2 3">cv. Zhongwan 6</strain>
    </source>
</reference>
<feature type="compositionally biased region" description="Basic residues" evidence="1">
    <location>
        <begin position="133"/>
        <end position="147"/>
    </location>
</feature>
<evidence type="ECO:0000313" key="3">
    <source>
        <dbReference type="Proteomes" id="UP001058974"/>
    </source>
</evidence>
<dbReference type="AlphaFoldDB" id="A0A9D4VJX0"/>